<dbReference type="Proteomes" id="UP000051952">
    <property type="component" value="Unassembled WGS sequence"/>
</dbReference>
<accession>A0A0S4JVZ7</accession>
<dbReference type="AlphaFoldDB" id="A0A0S4JVZ7"/>
<dbReference type="OrthoDB" id="273823at2759"/>
<name>A0A0S4JVZ7_BODSA</name>
<protein>
    <submittedName>
        <fullName evidence="2">Transmembrane protein, putative</fullName>
    </submittedName>
</protein>
<feature type="transmembrane region" description="Helical" evidence="1">
    <location>
        <begin position="278"/>
        <end position="301"/>
    </location>
</feature>
<dbReference type="InterPro" id="IPR011042">
    <property type="entry name" value="6-blade_b-propeller_TolB-like"/>
</dbReference>
<keyword evidence="1" id="KW-1133">Transmembrane helix</keyword>
<reference evidence="3" key="1">
    <citation type="submission" date="2015-09" db="EMBL/GenBank/DDBJ databases">
        <authorList>
            <consortium name="Pathogen Informatics"/>
        </authorList>
    </citation>
    <scope>NUCLEOTIDE SEQUENCE [LARGE SCALE GENOMIC DNA]</scope>
    <source>
        <strain evidence="3">Lake Konstanz</strain>
    </source>
</reference>
<dbReference type="VEuPathDB" id="TriTrypDB:BSAL_43870"/>
<proteinExistence type="predicted"/>
<feature type="transmembrane region" description="Helical" evidence="1">
    <location>
        <begin position="235"/>
        <end position="257"/>
    </location>
</feature>
<keyword evidence="1 2" id="KW-0812">Transmembrane</keyword>
<keyword evidence="1" id="KW-0472">Membrane</keyword>
<keyword evidence="3" id="KW-1185">Reference proteome</keyword>
<evidence type="ECO:0000313" key="2">
    <source>
        <dbReference type="EMBL" id="CUG93627.1"/>
    </source>
</evidence>
<sequence length="313" mass="33250">MQLIAGSATLTGSINGVGLNAIFVSPRGILVAINTSNLSTETLVVADRNDNCIRSKPLAALITSRPLLGVVAPLGNVTDGAAVPAARFNGSFGVTWYCNGSASTTTTNTIGETLPVCCGVLVADFDSNAIRFVSLYPSKLPQPATAVTITQTRSRQVVYYRSTTSVSVRTLTSDASSAVRLSSITLTHADRKEVKTPSATKSQSNEFQVSAFGVDPGASVYIMSVFFDQGPVSMVIGNIGLCVFVFLCQFVIVTAVARYQQQTSSRPAVEGKLRFPAMAIRIIDFLMPGTMFSAFLCFWSQSMGGAARCPRRQ</sequence>
<evidence type="ECO:0000313" key="3">
    <source>
        <dbReference type="Proteomes" id="UP000051952"/>
    </source>
</evidence>
<evidence type="ECO:0000256" key="1">
    <source>
        <dbReference type="SAM" id="Phobius"/>
    </source>
</evidence>
<dbReference type="Gene3D" id="2.120.10.30">
    <property type="entry name" value="TolB, C-terminal domain"/>
    <property type="match status" value="1"/>
</dbReference>
<organism evidence="2 3">
    <name type="scientific">Bodo saltans</name>
    <name type="common">Flagellated protozoan</name>
    <dbReference type="NCBI Taxonomy" id="75058"/>
    <lineage>
        <taxon>Eukaryota</taxon>
        <taxon>Discoba</taxon>
        <taxon>Euglenozoa</taxon>
        <taxon>Kinetoplastea</taxon>
        <taxon>Metakinetoplastina</taxon>
        <taxon>Eubodonida</taxon>
        <taxon>Bodonidae</taxon>
        <taxon>Bodo</taxon>
    </lineage>
</organism>
<dbReference type="EMBL" id="CYKH01002174">
    <property type="protein sequence ID" value="CUG93627.1"/>
    <property type="molecule type" value="Genomic_DNA"/>
</dbReference>
<gene>
    <name evidence="2" type="ORF">BSAL_43870</name>
</gene>